<proteinExistence type="predicted"/>
<sequence>DSDAALLSQSNTLKSAATSAFAAADYPAAITGYERALAALPTTLDYDIAVLHANIAACHLKLAAWRETIDAATQALEELERVDPTPKKPAAETEAQAVVEEVTDEAAGRIDALAASGRTTEDVRKIRAKALLRRAKARSELGGWGELAGAEEDYKVLDGMANLTALDRATVRRELRTLKPRLEDAKQREMGDMMGKLKELGNGILKPFGLSTDNFNMVQDETTGGYNLQFNQG</sequence>
<name>A0A6G1HZS1_9PEZI</name>
<gene>
    <name evidence="1" type="ORF">EJ06DRAFT_452168</name>
</gene>
<reference evidence="1" key="1">
    <citation type="journal article" date="2020" name="Stud. Mycol.">
        <title>101 Dothideomycetes genomes: a test case for predicting lifestyles and emergence of pathogens.</title>
        <authorList>
            <person name="Haridas S."/>
            <person name="Albert R."/>
            <person name="Binder M."/>
            <person name="Bloem J."/>
            <person name="Labutti K."/>
            <person name="Salamov A."/>
            <person name="Andreopoulos B."/>
            <person name="Baker S."/>
            <person name="Barry K."/>
            <person name="Bills G."/>
            <person name="Bluhm B."/>
            <person name="Cannon C."/>
            <person name="Castanera R."/>
            <person name="Culley D."/>
            <person name="Daum C."/>
            <person name="Ezra D."/>
            <person name="Gonzalez J."/>
            <person name="Henrissat B."/>
            <person name="Kuo A."/>
            <person name="Liang C."/>
            <person name="Lipzen A."/>
            <person name="Lutzoni F."/>
            <person name="Magnuson J."/>
            <person name="Mondo S."/>
            <person name="Nolan M."/>
            <person name="Ohm R."/>
            <person name="Pangilinan J."/>
            <person name="Park H.-J."/>
            <person name="Ramirez L."/>
            <person name="Alfaro M."/>
            <person name="Sun H."/>
            <person name="Tritt A."/>
            <person name="Yoshinaga Y."/>
            <person name="Zwiers L.-H."/>
            <person name="Turgeon B."/>
            <person name="Goodwin S."/>
            <person name="Spatafora J."/>
            <person name="Crous P."/>
            <person name="Grigoriev I."/>
        </authorList>
    </citation>
    <scope>NUCLEOTIDE SEQUENCE</scope>
    <source>
        <strain evidence="1">CBS 262.69</strain>
    </source>
</reference>
<dbReference type="AlphaFoldDB" id="A0A6G1HZS1"/>
<dbReference type="SUPFAM" id="SSF48452">
    <property type="entry name" value="TPR-like"/>
    <property type="match status" value="1"/>
</dbReference>
<dbReference type="Gene3D" id="1.25.40.10">
    <property type="entry name" value="Tetratricopeptide repeat domain"/>
    <property type="match status" value="1"/>
</dbReference>
<accession>A0A6G1HZS1</accession>
<dbReference type="Proteomes" id="UP000799640">
    <property type="component" value="Unassembled WGS sequence"/>
</dbReference>
<dbReference type="PANTHER" id="PTHR46014">
    <property type="entry name" value="TETRATRICOPEPTIDE REPEAT PROTEIN 1"/>
    <property type="match status" value="1"/>
</dbReference>
<evidence type="ECO:0008006" key="3">
    <source>
        <dbReference type="Google" id="ProtNLM"/>
    </source>
</evidence>
<evidence type="ECO:0000313" key="2">
    <source>
        <dbReference type="Proteomes" id="UP000799640"/>
    </source>
</evidence>
<dbReference type="InterPro" id="IPR011990">
    <property type="entry name" value="TPR-like_helical_dom_sf"/>
</dbReference>
<feature type="non-terminal residue" evidence="1">
    <location>
        <position position="233"/>
    </location>
</feature>
<feature type="non-terminal residue" evidence="1">
    <location>
        <position position="1"/>
    </location>
</feature>
<organism evidence="1 2">
    <name type="scientific">Trichodelitschia bisporula</name>
    <dbReference type="NCBI Taxonomy" id="703511"/>
    <lineage>
        <taxon>Eukaryota</taxon>
        <taxon>Fungi</taxon>
        <taxon>Dikarya</taxon>
        <taxon>Ascomycota</taxon>
        <taxon>Pezizomycotina</taxon>
        <taxon>Dothideomycetes</taxon>
        <taxon>Dothideomycetes incertae sedis</taxon>
        <taxon>Phaeotrichales</taxon>
        <taxon>Phaeotrichaceae</taxon>
        <taxon>Trichodelitschia</taxon>
    </lineage>
</organism>
<protein>
    <recommendedName>
        <fullName evidence="3">Tetratricopeptide repeat protein 1</fullName>
    </recommendedName>
</protein>
<dbReference type="PANTHER" id="PTHR46014:SF1">
    <property type="entry name" value="TETRATRICOPEPTIDE REPEAT PROTEIN 1"/>
    <property type="match status" value="1"/>
</dbReference>
<dbReference type="EMBL" id="ML996693">
    <property type="protein sequence ID" value="KAF2401411.1"/>
    <property type="molecule type" value="Genomic_DNA"/>
</dbReference>
<dbReference type="InterPro" id="IPR052769">
    <property type="entry name" value="TPR_domain_protein"/>
</dbReference>
<keyword evidence="2" id="KW-1185">Reference proteome</keyword>
<evidence type="ECO:0000313" key="1">
    <source>
        <dbReference type="EMBL" id="KAF2401411.1"/>
    </source>
</evidence>
<dbReference type="OrthoDB" id="1872379at2759"/>